<dbReference type="EMBL" id="BAAAID010000106">
    <property type="protein sequence ID" value="GAA0957840.1"/>
    <property type="molecule type" value="Genomic_DNA"/>
</dbReference>
<reference evidence="2 3" key="1">
    <citation type="journal article" date="2019" name="Int. J. Syst. Evol. Microbiol.">
        <title>The Global Catalogue of Microorganisms (GCM) 10K type strain sequencing project: providing services to taxonomists for standard genome sequencing and annotation.</title>
        <authorList>
            <consortium name="The Broad Institute Genomics Platform"/>
            <consortium name="The Broad Institute Genome Sequencing Center for Infectious Disease"/>
            <person name="Wu L."/>
            <person name="Ma J."/>
        </authorList>
    </citation>
    <scope>NUCLEOTIDE SEQUENCE [LARGE SCALE GENOMIC DNA]</scope>
    <source>
        <strain evidence="2 3">JCM 11444</strain>
    </source>
</reference>
<feature type="region of interest" description="Disordered" evidence="1">
    <location>
        <begin position="91"/>
        <end position="112"/>
    </location>
</feature>
<dbReference type="Proteomes" id="UP001500418">
    <property type="component" value="Unassembled WGS sequence"/>
</dbReference>
<evidence type="ECO:0000313" key="3">
    <source>
        <dbReference type="Proteomes" id="UP001500418"/>
    </source>
</evidence>
<evidence type="ECO:0008006" key="4">
    <source>
        <dbReference type="Google" id="ProtNLM"/>
    </source>
</evidence>
<sequence length="167" mass="18452">MSNQRMHGLDMPVRRGAALRALDPWWNTPWPTLWQRTYHQARRHVQEHGLLDARGRFPGTSISLGEWLYLQCTRYPDLHPEQQRLLARPGIDAAAGPGCPAPPPQSARQRGGRRVVAEAFPGAKADPRPVRADHRLKGLAGGLSAVTGDAHQPRGSCDAWVRTAPGR</sequence>
<proteinExistence type="predicted"/>
<gene>
    <name evidence="2" type="ORF">GCM10009575_088910</name>
</gene>
<evidence type="ECO:0000256" key="1">
    <source>
        <dbReference type="SAM" id="MobiDB-lite"/>
    </source>
</evidence>
<organism evidence="2 3">
    <name type="scientific">Streptomyces rhizosphaericus</name>
    <dbReference type="NCBI Taxonomy" id="114699"/>
    <lineage>
        <taxon>Bacteria</taxon>
        <taxon>Bacillati</taxon>
        <taxon>Actinomycetota</taxon>
        <taxon>Actinomycetes</taxon>
        <taxon>Kitasatosporales</taxon>
        <taxon>Streptomycetaceae</taxon>
        <taxon>Streptomyces</taxon>
        <taxon>Streptomyces violaceusniger group</taxon>
    </lineage>
</organism>
<evidence type="ECO:0000313" key="2">
    <source>
        <dbReference type="EMBL" id="GAA0957840.1"/>
    </source>
</evidence>
<protein>
    <recommendedName>
        <fullName evidence="4">Helicase-associated domain-containing protein</fullName>
    </recommendedName>
</protein>
<keyword evidence="3" id="KW-1185">Reference proteome</keyword>
<comment type="caution">
    <text evidence="2">The sequence shown here is derived from an EMBL/GenBank/DDBJ whole genome shotgun (WGS) entry which is preliminary data.</text>
</comment>
<name>A0ABN1RIS3_9ACTN</name>
<feature type="region of interest" description="Disordered" evidence="1">
    <location>
        <begin position="144"/>
        <end position="167"/>
    </location>
</feature>
<accession>A0ABN1RIS3</accession>